<evidence type="ECO:0000256" key="5">
    <source>
        <dbReference type="ARBA" id="ARBA00022989"/>
    </source>
</evidence>
<dbReference type="AlphaFoldDB" id="A0A679HWN3"/>
<sequence length="341" mass="37717">MTLESMSPWLPYFWAALIAFSILVYIIVDGYDLGAALLFATAKTDEERNTVIGAIAPFWDGNETWLIIVGACLFGAFPAIYAIFLSAFYLPVVLLLVGLIFRGVAFEFREQALKARGLWEWGFVIGSAVATIVQGAAIGTMIQGLPIQGTTYVGNGWDWLAPFPVLCGIGLMIGYGMLGAGWLILKTEGVVAKRARAQLRGLSIAFSIFVLVAFLVTQDIDLPVRQAWESSPLWHWIVPALGFVGLLGAFRTTRHDCQHERAPFAWCMLMMASAFGSLALSFWPYMMPYSLTIEQAAAPAVSLQFMFWGAIVMFPLVVFYFLRVYHMFSGKTDPVGYEIHS</sequence>
<gene>
    <name evidence="7" type="ORF">ICHIAU1_00400</name>
</gene>
<evidence type="ECO:0000313" key="8">
    <source>
        <dbReference type="Proteomes" id="UP000463961"/>
    </source>
</evidence>
<evidence type="ECO:0000256" key="4">
    <source>
        <dbReference type="ARBA" id="ARBA00022692"/>
    </source>
</evidence>
<accession>A0A679HWN3</accession>
<dbReference type="InterPro" id="IPR003317">
    <property type="entry name" value="Cyt-d_oxidase_su2"/>
</dbReference>
<dbReference type="EMBL" id="AP022345">
    <property type="protein sequence ID" value="BBU67757.1"/>
    <property type="molecule type" value="Genomic_DNA"/>
</dbReference>
<keyword evidence="4" id="KW-0812">Transmembrane</keyword>
<comment type="similarity">
    <text evidence="2">Belongs to the cytochrome ubiquinol oxidase subunit 2 family.</text>
</comment>
<keyword evidence="8" id="KW-1185">Reference proteome</keyword>
<dbReference type="Proteomes" id="UP000463961">
    <property type="component" value="Chromosome"/>
</dbReference>
<evidence type="ECO:0000256" key="2">
    <source>
        <dbReference type="ARBA" id="ARBA00007543"/>
    </source>
</evidence>
<dbReference type="GO" id="GO:0016682">
    <property type="term" value="F:oxidoreductase activity, acting on diphenols and related substances as donors, oxygen as acceptor"/>
    <property type="evidence" value="ECO:0007669"/>
    <property type="project" value="TreeGrafter"/>
</dbReference>
<evidence type="ECO:0000256" key="6">
    <source>
        <dbReference type="ARBA" id="ARBA00023136"/>
    </source>
</evidence>
<name>A0A679HWN3_9RHOO</name>
<evidence type="ECO:0000313" key="7">
    <source>
        <dbReference type="EMBL" id="BBU67757.1"/>
    </source>
</evidence>
<dbReference type="RefSeq" id="WP_162049266.1">
    <property type="nucleotide sequence ID" value="NZ_AP019011.1"/>
</dbReference>
<dbReference type="GO" id="GO:0070069">
    <property type="term" value="C:cytochrome complex"/>
    <property type="evidence" value="ECO:0007669"/>
    <property type="project" value="TreeGrafter"/>
</dbReference>
<reference evidence="8" key="1">
    <citation type="submission" date="2020-01" db="EMBL/GenBank/DDBJ databases">
        <title>Phosphoaccumulans saitamaens gen. nov., sp. nov., a polyphosphate accumulating bacterium isolated from surface river water.</title>
        <authorList>
            <person name="Watanabe K."/>
            <person name="Suda W."/>
        </authorList>
    </citation>
    <scope>NUCLEOTIDE SEQUENCE [LARGE SCALE GENOMIC DNA]</scope>
    <source>
        <strain evidence="8">ICHIAU1</strain>
    </source>
</reference>
<dbReference type="Pfam" id="PF02322">
    <property type="entry name" value="Cyt_bd_oxida_II"/>
    <property type="match status" value="1"/>
</dbReference>
<keyword evidence="6" id="KW-0472">Membrane</keyword>
<organism evidence="7 8">
    <name type="scientific">Fluviibacter phosphoraccumulans</name>
    <dbReference type="NCBI Taxonomy" id="1751046"/>
    <lineage>
        <taxon>Bacteria</taxon>
        <taxon>Pseudomonadati</taxon>
        <taxon>Pseudomonadota</taxon>
        <taxon>Betaproteobacteria</taxon>
        <taxon>Rhodocyclales</taxon>
        <taxon>Fluviibacteraceae</taxon>
        <taxon>Fluviibacter</taxon>
    </lineage>
</organism>
<keyword evidence="5" id="KW-1133">Transmembrane helix</keyword>
<keyword evidence="3" id="KW-1003">Cell membrane</keyword>
<evidence type="ECO:0000256" key="3">
    <source>
        <dbReference type="ARBA" id="ARBA00022475"/>
    </source>
</evidence>
<comment type="subcellular location">
    <subcellularLocation>
        <location evidence="1">Cell membrane</location>
        <topology evidence="1">Multi-pass membrane protein</topology>
    </subcellularLocation>
</comment>
<dbReference type="PANTHER" id="PTHR43141">
    <property type="entry name" value="CYTOCHROME BD2 SUBUNIT II"/>
    <property type="match status" value="1"/>
</dbReference>
<dbReference type="GO" id="GO:0019646">
    <property type="term" value="P:aerobic electron transport chain"/>
    <property type="evidence" value="ECO:0007669"/>
    <property type="project" value="TreeGrafter"/>
</dbReference>
<dbReference type="PANTHER" id="PTHR43141:SF4">
    <property type="entry name" value="CYTOCHROME BD2 SUBUNIT II"/>
    <property type="match status" value="1"/>
</dbReference>
<dbReference type="GO" id="GO:0009055">
    <property type="term" value="F:electron transfer activity"/>
    <property type="evidence" value="ECO:0007669"/>
    <property type="project" value="TreeGrafter"/>
</dbReference>
<dbReference type="NCBIfam" id="TIGR00203">
    <property type="entry name" value="cydB"/>
    <property type="match status" value="1"/>
</dbReference>
<evidence type="ECO:0000256" key="1">
    <source>
        <dbReference type="ARBA" id="ARBA00004651"/>
    </source>
</evidence>
<protein>
    <submittedName>
        <fullName evidence="7">Quinol oxidase subunit II protein</fullName>
    </submittedName>
</protein>
<dbReference type="GO" id="GO:0005886">
    <property type="term" value="C:plasma membrane"/>
    <property type="evidence" value="ECO:0007669"/>
    <property type="project" value="UniProtKB-SubCell"/>
</dbReference>
<proteinExistence type="inferred from homology"/>
<dbReference type="OrthoDB" id="9776710at2"/>